<evidence type="ECO:0000313" key="1">
    <source>
        <dbReference type="EMBL" id="RZC83672.1"/>
    </source>
</evidence>
<sequence>MSVWNINREMKSVIEFKHNEIARLESVEVEKNGFWKRIGMEFIGAEKIEKKRGCPMLVMLCCSGWDIVVQDGCVDIMEEASISMTWFCSDEQREEGEDGIVGDGELSYKMQCDTAALQMKWLGQEGAVCEVCTGGRQLVEAEGAIMMLEQLCWDAEDEAVAKFQEVTGAVDFRQLELVDSRIEDNWSKLPPIWTQLQQVDPTWWRWSLAAMVVGGGGSGGGWRWWTVVVIGGGGQWWSSVVVVGGVVIGGGGHRWWWAVVAVGGGGRRWTVMVVVGGGGQ</sequence>
<name>A0A4Y7LG39_PAPSO</name>
<dbReference type="Proteomes" id="UP000316621">
    <property type="component" value="Chromosome 11"/>
</dbReference>
<dbReference type="EMBL" id="CM010725">
    <property type="protein sequence ID" value="RZC83672.1"/>
    <property type="molecule type" value="Genomic_DNA"/>
</dbReference>
<accession>A0A4Y7LG39</accession>
<gene>
    <name evidence="1" type="ORF">C5167_046453</name>
</gene>
<dbReference type="AlphaFoldDB" id="A0A4Y7LG39"/>
<proteinExistence type="predicted"/>
<reference evidence="1 2" key="1">
    <citation type="journal article" date="2018" name="Science">
        <title>The opium poppy genome and morphinan production.</title>
        <authorList>
            <person name="Guo L."/>
            <person name="Winzer T."/>
            <person name="Yang X."/>
            <person name="Li Y."/>
            <person name="Ning Z."/>
            <person name="He Z."/>
            <person name="Teodor R."/>
            <person name="Lu Y."/>
            <person name="Bowser T.A."/>
            <person name="Graham I.A."/>
            <person name="Ye K."/>
        </authorList>
    </citation>
    <scope>NUCLEOTIDE SEQUENCE [LARGE SCALE GENOMIC DNA]</scope>
    <source>
        <strain evidence="2">cv. HN1</strain>
        <tissue evidence="1">Leaves</tissue>
    </source>
</reference>
<keyword evidence="2" id="KW-1185">Reference proteome</keyword>
<dbReference type="Gramene" id="RZC83672">
    <property type="protein sequence ID" value="RZC83672"/>
    <property type="gene ID" value="C5167_046453"/>
</dbReference>
<organism evidence="1 2">
    <name type="scientific">Papaver somniferum</name>
    <name type="common">Opium poppy</name>
    <dbReference type="NCBI Taxonomy" id="3469"/>
    <lineage>
        <taxon>Eukaryota</taxon>
        <taxon>Viridiplantae</taxon>
        <taxon>Streptophyta</taxon>
        <taxon>Embryophyta</taxon>
        <taxon>Tracheophyta</taxon>
        <taxon>Spermatophyta</taxon>
        <taxon>Magnoliopsida</taxon>
        <taxon>Ranunculales</taxon>
        <taxon>Papaveraceae</taxon>
        <taxon>Papaveroideae</taxon>
        <taxon>Papaver</taxon>
    </lineage>
</organism>
<protein>
    <submittedName>
        <fullName evidence="1">Uncharacterized protein</fullName>
    </submittedName>
</protein>
<evidence type="ECO:0000313" key="2">
    <source>
        <dbReference type="Proteomes" id="UP000316621"/>
    </source>
</evidence>